<reference evidence="6 7" key="1">
    <citation type="submission" date="2018-11" db="EMBL/GenBank/DDBJ databases">
        <authorList>
            <consortium name="Pathogen Informatics"/>
        </authorList>
    </citation>
    <scope>NUCLEOTIDE SEQUENCE [LARGE SCALE GENOMIC DNA]</scope>
</reference>
<name>A0A3P6PBL6_DIBLA</name>
<feature type="compositionally biased region" description="Basic residues" evidence="5">
    <location>
        <begin position="49"/>
        <end position="67"/>
    </location>
</feature>
<evidence type="ECO:0000313" key="7">
    <source>
        <dbReference type="Proteomes" id="UP000281553"/>
    </source>
</evidence>
<dbReference type="SUPFAM" id="SSF52540">
    <property type="entry name" value="P-loop containing nucleoside triphosphate hydrolases"/>
    <property type="match status" value="1"/>
</dbReference>
<dbReference type="PANTHER" id="PTHR18934">
    <property type="entry name" value="ATP-DEPENDENT RNA HELICASE"/>
    <property type="match status" value="1"/>
</dbReference>
<evidence type="ECO:0000256" key="2">
    <source>
        <dbReference type="ARBA" id="ARBA00022801"/>
    </source>
</evidence>
<evidence type="ECO:0000256" key="1">
    <source>
        <dbReference type="ARBA" id="ARBA00022741"/>
    </source>
</evidence>
<protein>
    <recommendedName>
        <fullName evidence="8">Helicase ATP-binding domain-containing protein</fullName>
    </recommendedName>
</protein>
<dbReference type="GO" id="GO:0004386">
    <property type="term" value="F:helicase activity"/>
    <property type="evidence" value="ECO:0007669"/>
    <property type="project" value="UniProtKB-KW"/>
</dbReference>
<evidence type="ECO:0000313" key="6">
    <source>
        <dbReference type="EMBL" id="VDK30457.1"/>
    </source>
</evidence>
<keyword evidence="4" id="KW-0067">ATP-binding</keyword>
<evidence type="ECO:0000256" key="4">
    <source>
        <dbReference type="ARBA" id="ARBA00022840"/>
    </source>
</evidence>
<dbReference type="GO" id="GO:0000462">
    <property type="term" value="P:maturation of SSU-rRNA from tricistronic rRNA transcript (SSU-rRNA, 5.8S rRNA, LSU-rRNA)"/>
    <property type="evidence" value="ECO:0007669"/>
    <property type="project" value="TreeGrafter"/>
</dbReference>
<dbReference type="EMBL" id="UYRU01000632">
    <property type="protein sequence ID" value="VDK30457.1"/>
    <property type="molecule type" value="Genomic_DNA"/>
</dbReference>
<dbReference type="GO" id="GO:0016787">
    <property type="term" value="F:hydrolase activity"/>
    <property type="evidence" value="ECO:0007669"/>
    <property type="project" value="UniProtKB-KW"/>
</dbReference>
<dbReference type="OrthoDB" id="3363059at2759"/>
<keyword evidence="3" id="KW-0347">Helicase</keyword>
<feature type="region of interest" description="Disordered" evidence="5">
    <location>
        <begin position="15"/>
        <end position="67"/>
    </location>
</feature>
<organism evidence="6 7">
    <name type="scientific">Dibothriocephalus latus</name>
    <name type="common">Fish tapeworm</name>
    <name type="synonym">Diphyllobothrium latum</name>
    <dbReference type="NCBI Taxonomy" id="60516"/>
    <lineage>
        <taxon>Eukaryota</taxon>
        <taxon>Metazoa</taxon>
        <taxon>Spiralia</taxon>
        <taxon>Lophotrochozoa</taxon>
        <taxon>Platyhelminthes</taxon>
        <taxon>Cestoda</taxon>
        <taxon>Eucestoda</taxon>
        <taxon>Diphyllobothriidea</taxon>
        <taxon>Diphyllobothriidae</taxon>
        <taxon>Dibothriocephalus</taxon>
    </lineage>
</organism>
<dbReference type="Proteomes" id="UP000281553">
    <property type="component" value="Unassembled WGS sequence"/>
</dbReference>
<dbReference type="InterPro" id="IPR027417">
    <property type="entry name" value="P-loop_NTPase"/>
</dbReference>
<sequence>MEKSIIDKSVIGDISEGKYDDSNQLVLPGKKKPKQKAKNVAVQPLRVLSKSKRKELQKQVAKKTKKLSRKELWDELEAYATQPSDKSTSGNLFSQSSSADTSTDTDEFSSSEEAPKQEDSSVSELPRTTEPEREKSPTRNPPENVLVVDVPCKKSNYVLVNRTPEIQSMRVALPIVAEESNIMEAISENDVVIICGATGCGKTTQIPQFLYEAGYTHEVSYHIRYEKNVSSKTQIKFMTDGILLQEVKKVSARPPYYSALP</sequence>
<feature type="region of interest" description="Disordered" evidence="5">
    <location>
        <begin position="80"/>
        <end position="146"/>
    </location>
</feature>
<dbReference type="GO" id="GO:0005730">
    <property type="term" value="C:nucleolus"/>
    <property type="evidence" value="ECO:0007669"/>
    <property type="project" value="TreeGrafter"/>
</dbReference>
<evidence type="ECO:0000256" key="5">
    <source>
        <dbReference type="SAM" id="MobiDB-lite"/>
    </source>
</evidence>
<dbReference type="PANTHER" id="PTHR18934:SF99">
    <property type="entry name" value="ATP-DEPENDENT RNA HELICASE DHX37-RELATED"/>
    <property type="match status" value="1"/>
</dbReference>
<evidence type="ECO:0008006" key="8">
    <source>
        <dbReference type="Google" id="ProtNLM"/>
    </source>
</evidence>
<dbReference type="GO" id="GO:0005524">
    <property type="term" value="F:ATP binding"/>
    <property type="evidence" value="ECO:0007669"/>
    <property type="project" value="UniProtKB-KW"/>
</dbReference>
<accession>A0A3P6PBL6</accession>
<keyword evidence="2" id="KW-0378">Hydrolase</keyword>
<dbReference type="AlphaFoldDB" id="A0A3P6PBL6"/>
<proteinExistence type="predicted"/>
<feature type="compositionally biased region" description="Low complexity" evidence="5">
    <location>
        <begin position="93"/>
        <end position="102"/>
    </location>
</feature>
<dbReference type="GO" id="GO:0003723">
    <property type="term" value="F:RNA binding"/>
    <property type="evidence" value="ECO:0007669"/>
    <property type="project" value="TreeGrafter"/>
</dbReference>
<keyword evidence="7" id="KW-1185">Reference proteome</keyword>
<feature type="compositionally biased region" description="Basic and acidic residues" evidence="5">
    <location>
        <begin position="127"/>
        <end position="137"/>
    </location>
</feature>
<keyword evidence="1" id="KW-0547">Nucleotide-binding</keyword>
<dbReference type="Gene3D" id="3.40.50.300">
    <property type="entry name" value="P-loop containing nucleotide triphosphate hydrolases"/>
    <property type="match status" value="2"/>
</dbReference>
<feature type="compositionally biased region" description="Polar residues" evidence="5">
    <location>
        <begin position="81"/>
        <end position="92"/>
    </location>
</feature>
<gene>
    <name evidence="6" type="ORF">DILT_LOCUS175</name>
</gene>
<evidence type="ECO:0000256" key="3">
    <source>
        <dbReference type="ARBA" id="ARBA00022806"/>
    </source>
</evidence>